<comment type="caution">
    <text evidence="2">The sequence shown here is derived from an EMBL/GenBank/DDBJ whole genome shotgun (WGS) entry which is preliminary data.</text>
</comment>
<evidence type="ECO:0000313" key="2">
    <source>
        <dbReference type="EMBL" id="KAA8893633.1"/>
    </source>
</evidence>
<feature type="compositionally biased region" description="Low complexity" evidence="1">
    <location>
        <begin position="244"/>
        <end position="265"/>
    </location>
</feature>
<reference evidence="2 3" key="1">
    <citation type="submission" date="2019-09" db="EMBL/GenBank/DDBJ databases">
        <title>Draft genome of the ectomycorrhizal ascomycete Sphaerosporella brunnea.</title>
        <authorList>
            <consortium name="DOE Joint Genome Institute"/>
            <person name="Benucci G.M."/>
            <person name="Marozzi G."/>
            <person name="Antonielli L."/>
            <person name="Sanchez S."/>
            <person name="Marco P."/>
            <person name="Wang X."/>
            <person name="Falini L.B."/>
            <person name="Barry K."/>
            <person name="Haridas S."/>
            <person name="Lipzen A."/>
            <person name="Labutti K."/>
            <person name="Grigoriev I.V."/>
            <person name="Murat C."/>
            <person name="Martin F."/>
            <person name="Albertini E."/>
            <person name="Donnini D."/>
            <person name="Bonito G."/>
        </authorList>
    </citation>
    <scope>NUCLEOTIDE SEQUENCE [LARGE SCALE GENOMIC DNA]</scope>
    <source>
        <strain evidence="2 3">Sb_GMNB300</strain>
    </source>
</reference>
<organism evidence="2 3">
    <name type="scientific">Sphaerosporella brunnea</name>
    <dbReference type="NCBI Taxonomy" id="1250544"/>
    <lineage>
        <taxon>Eukaryota</taxon>
        <taxon>Fungi</taxon>
        <taxon>Dikarya</taxon>
        <taxon>Ascomycota</taxon>
        <taxon>Pezizomycotina</taxon>
        <taxon>Pezizomycetes</taxon>
        <taxon>Pezizales</taxon>
        <taxon>Pyronemataceae</taxon>
        <taxon>Sphaerosporella</taxon>
    </lineage>
</organism>
<feature type="compositionally biased region" description="Polar residues" evidence="1">
    <location>
        <begin position="363"/>
        <end position="390"/>
    </location>
</feature>
<sequence length="390" mass="41676">MFFKEVTYSHYTPHTSRLETTSRYVRPSHWLQTPITTTANPHTHLWVPPVPPIVTIIDGAMKKVLLMDPPDIRTIATSTHPTGDVPNAPVPIATVAPVATTTDCFLTPVATTTDASVAAPATEHVASVTSVASTSDFPAASMSDCSAVHDASDIAHVPMQKRHFCPSDLESRSEDRAGGQFLALLARIEARIEDTTRAGHDRLKAALRKQVEMHRPHLQDAVVTLMARIADLGRASMQLQFASTSAATDTASRPTKGTVVTSSTSLAASQHASVNAPPRAERTAAKPTILQRETVDPTPKTAAKANPALATTTRPNSYSPAVNRGGNTSRDDGSWMTVRKAKRQAKTTDVAATITTAPKLATTCRTESGRLSSRGRQANRDQSTPNMALA</sequence>
<protein>
    <submittedName>
        <fullName evidence="2">Uncharacterized protein</fullName>
    </submittedName>
</protein>
<evidence type="ECO:0000313" key="3">
    <source>
        <dbReference type="Proteomes" id="UP000326924"/>
    </source>
</evidence>
<dbReference type="EMBL" id="VXIS01000418">
    <property type="protein sequence ID" value="KAA8893633.1"/>
    <property type="molecule type" value="Genomic_DNA"/>
</dbReference>
<dbReference type="Proteomes" id="UP000326924">
    <property type="component" value="Unassembled WGS sequence"/>
</dbReference>
<feature type="compositionally biased region" description="Low complexity" evidence="1">
    <location>
        <begin position="297"/>
        <end position="313"/>
    </location>
</feature>
<keyword evidence="3" id="KW-1185">Reference proteome</keyword>
<dbReference type="AlphaFoldDB" id="A0A5J5EEL5"/>
<evidence type="ECO:0000256" key="1">
    <source>
        <dbReference type="SAM" id="MobiDB-lite"/>
    </source>
</evidence>
<feature type="region of interest" description="Disordered" evidence="1">
    <location>
        <begin position="244"/>
        <end position="390"/>
    </location>
</feature>
<feature type="compositionally biased region" description="Polar residues" evidence="1">
    <location>
        <begin position="314"/>
        <end position="328"/>
    </location>
</feature>
<gene>
    <name evidence="2" type="ORF">FN846DRAFT_913821</name>
</gene>
<dbReference type="InParanoid" id="A0A5J5EEL5"/>
<proteinExistence type="predicted"/>
<accession>A0A5J5EEL5</accession>
<name>A0A5J5EEL5_9PEZI</name>